<dbReference type="InterPro" id="IPR031337">
    <property type="entry name" value="KDPG/KHG_AS_1"/>
</dbReference>
<dbReference type="PANTHER" id="PTHR30246">
    <property type="entry name" value="2-KETO-3-DEOXY-6-PHOSPHOGLUCONATE ALDOLASE"/>
    <property type="match status" value="1"/>
</dbReference>
<comment type="similarity">
    <text evidence="3">Belongs to the KHG/KDPG aldolase family.</text>
</comment>
<dbReference type="EC" id="4.1.2.14" evidence="5"/>
<proteinExistence type="inferred from homology"/>
<keyword evidence="8" id="KW-0119">Carbohydrate metabolism</keyword>
<comment type="catalytic activity">
    <reaction evidence="1">
        <text>2-dehydro-3-deoxy-6-phospho-D-gluconate = D-glyceraldehyde 3-phosphate + pyruvate</text>
        <dbReference type="Rhea" id="RHEA:17089"/>
        <dbReference type="ChEBI" id="CHEBI:15361"/>
        <dbReference type="ChEBI" id="CHEBI:57569"/>
        <dbReference type="ChEBI" id="CHEBI:59776"/>
        <dbReference type="EC" id="4.1.2.14"/>
    </reaction>
</comment>
<keyword evidence="7" id="KW-0704">Schiff base</keyword>
<dbReference type="PROSITE" id="PS00160">
    <property type="entry name" value="ALDOLASE_KDPG_KHG_2"/>
    <property type="match status" value="1"/>
</dbReference>
<dbReference type="EMBL" id="SISG01000001">
    <property type="protein sequence ID" value="TBN58311.1"/>
    <property type="molecule type" value="Genomic_DNA"/>
</dbReference>
<evidence type="ECO:0000256" key="6">
    <source>
        <dbReference type="ARBA" id="ARBA00023239"/>
    </source>
</evidence>
<evidence type="ECO:0000256" key="8">
    <source>
        <dbReference type="ARBA" id="ARBA00023277"/>
    </source>
</evidence>
<accession>A0A4Q9GU90</accession>
<dbReference type="RefSeq" id="WP_130982418.1">
    <property type="nucleotide sequence ID" value="NZ_SISG01000001.1"/>
</dbReference>
<dbReference type="PANTHER" id="PTHR30246:SF1">
    <property type="entry name" value="2-DEHYDRO-3-DEOXY-6-PHOSPHOGALACTONATE ALDOLASE-RELATED"/>
    <property type="match status" value="1"/>
</dbReference>
<dbReference type="PROSITE" id="PS00159">
    <property type="entry name" value="ALDOLASE_KDPG_KHG_1"/>
    <property type="match status" value="1"/>
</dbReference>
<dbReference type="CDD" id="cd00452">
    <property type="entry name" value="KDPG_aldolase"/>
    <property type="match status" value="1"/>
</dbReference>
<dbReference type="InterPro" id="IPR000887">
    <property type="entry name" value="Aldlse_KDPG_KHG"/>
</dbReference>
<evidence type="ECO:0000256" key="3">
    <source>
        <dbReference type="ARBA" id="ARBA00006906"/>
    </source>
</evidence>
<comment type="pathway">
    <text evidence="2">Carbohydrate acid metabolism; 2-dehydro-3-deoxy-D-gluconate degradation; D-glyceraldehyde 3-phosphate and pyruvate from 2-dehydro-3-deoxy-D-gluconate: step 2/2.</text>
</comment>
<comment type="caution">
    <text evidence="9">The sequence shown here is derived from an EMBL/GenBank/DDBJ whole genome shotgun (WGS) entry which is preliminary data.</text>
</comment>
<dbReference type="Gene3D" id="3.20.20.70">
    <property type="entry name" value="Aldolase class I"/>
    <property type="match status" value="1"/>
</dbReference>
<dbReference type="AlphaFoldDB" id="A0A4Q9GU90"/>
<evidence type="ECO:0000256" key="7">
    <source>
        <dbReference type="ARBA" id="ARBA00023270"/>
    </source>
</evidence>
<dbReference type="NCBIfam" id="TIGR01182">
    <property type="entry name" value="eda"/>
    <property type="match status" value="1"/>
</dbReference>
<comment type="subunit">
    <text evidence="4">Homotrimer.</text>
</comment>
<dbReference type="Pfam" id="PF01081">
    <property type="entry name" value="Aldolase"/>
    <property type="match status" value="1"/>
</dbReference>
<keyword evidence="10" id="KW-1185">Reference proteome</keyword>
<dbReference type="SUPFAM" id="SSF51569">
    <property type="entry name" value="Aldolase"/>
    <property type="match status" value="1"/>
</dbReference>
<dbReference type="GO" id="GO:0008675">
    <property type="term" value="F:2-dehydro-3-deoxy-phosphogluconate aldolase activity"/>
    <property type="evidence" value="ECO:0007669"/>
    <property type="project" value="UniProtKB-EC"/>
</dbReference>
<dbReference type="InterPro" id="IPR031338">
    <property type="entry name" value="KDPG/KHG_AS_2"/>
</dbReference>
<organism evidence="9 10">
    <name type="scientific">Glaciihabitans arcticus</name>
    <dbReference type="NCBI Taxonomy" id="2668039"/>
    <lineage>
        <taxon>Bacteria</taxon>
        <taxon>Bacillati</taxon>
        <taxon>Actinomycetota</taxon>
        <taxon>Actinomycetes</taxon>
        <taxon>Micrococcales</taxon>
        <taxon>Microbacteriaceae</taxon>
        <taxon>Glaciihabitans</taxon>
    </lineage>
</organism>
<gene>
    <name evidence="9" type="primary">eda</name>
    <name evidence="9" type="ORF">EYE40_13415</name>
</gene>
<evidence type="ECO:0000256" key="4">
    <source>
        <dbReference type="ARBA" id="ARBA00011233"/>
    </source>
</evidence>
<evidence type="ECO:0000256" key="1">
    <source>
        <dbReference type="ARBA" id="ARBA00000654"/>
    </source>
</evidence>
<evidence type="ECO:0000313" key="9">
    <source>
        <dbReference type="EMBL" id="TBN58311.1"/>
    </source>
</evidence>
<protein>
    <recommendedName>
        <fullName evidence="5">2-dehydro-3-deoxy-phosphogluconate aldolase</fullName>
        <ecNumber evidence="5">4.1.2.14</ecNumber>
    </recommendedName>
</protein>
<evidence type="ECO:0000256" key="5">
    <source>
        <dbReference type="ARBA" id="ARBA00013063"/>
    </source>
</evidence>
<reference evidence="10" key="1">
    <citation type="submission" date="2019-02" db="EMBL/GenBank/DDBJ databases">
        <title>Glaciihabitans arcticus sp. nov., a psychrotolerant bacterium isolated from polar soil.</title>
        <authorList>
            <person name="Dahal R.H."/>
        </authorList>
    </citation>
    <scope>NUCLEOTIDE SEQUENCE [LARGE SCALE GENOMIC DNA]</scope>
    <source>
        <strain evidence="10">RP-3-7</strain>
    </source>
</reference>
<dbReference type="Proteomes" id="UP000294194">
    <property type="component" value="Unassembled WGS sequence"/>
</dbReference>
<evidence type="ECO:0000313" key="10">
    <source>
        <dbReference type="Proteomes" id="UP000294194"/>
    </source>
</evidence>
<name>A0A4Q9GU90_9MICO</name>
<dbReference type="InterPro" id="IPR013785">
    <property type="entry name" value="Aldolase_TIM"/>
</dbReference>
<evidence type="ECO:0000256" key="2">
    <source>
        <dbReference type="ARBA" id="ARBA00004736"/>
    </source>
</evidence>
<sequence length="211" mass="21377">MTDSIAAAVASAGIVPVLVIDDVASGPQLFAALSEGGIRCVEITLRTDAALGLIELAARDFPELLVGAGTVLSVADVDRVADAGARFAVSPGFDDAVVAHSLARGMLPVPGVATATEVTRARAAGLSHLKFFPAEPLGGVAAISALSGPFADVRFMPSGGLTASNSAAYLRSPAVFAISGAWMATREMIAAGDWSTITRLSREVVDAVGTR</sequence>
<keyword evidence="6 9" id="KW-0456">Lyase</keyword>